<feature type="region of interest" description="Disordered" evidence="1">
    <location>
        <begin position="33"/>
        <end position="60"/>
    </location>
</feature>
<protein>
    <recommendedName>
        <fullName evidence="3">Type II secretion system protein GspG C-terminal domain-containing protein</fullName>
    </recommendedName>
</protein>
<reference evidence="2" key="1">
    <citation type="submission" date="2024-07" db="EMBL/GenBank/DDBJ databases">
        <title>Complete genome sequence of Verrucomicrobiaceae bacterium NT6N.</title>
        <authorList>
            <person name="Huang C."/>
            <person name="Takami H."/>
            <person name="Hamasaki K."/>
        </authorList>
    </citation>
    <scope>NUCLEOTIDE SEQUENCE</scope>
    <source>
        <strain evidence="2">NT6N</strain>
    </source>
</reference>
<sequence>MKRFPIFAFIAFLSLSVWLLTVAIDRQDPVDIPGKLDDDFRRTTDLTDRPAPPKPKSFPENITLLPVAESSDLLNSPNQTPEEDLSLIQSMLGFHRRALGGNPVGLNDEITAALTGKNVKGAVSLPPTHPAISDKGELLDRWGTPYRFHAYSAKVMEIHSAGPDKKFFTSDDLKLLE</sequence>
<dbReference type="EMBL" id="AP026866">
    <property type="protein sequence ID" value="BDS05117.1"/>
    <property type="molecule type" value="Genomic_DNA"/>
</dbReference>
<accession>A0AAT9FGS6</accession>
<evidence type="ECO:0008006" key="3">
    <source>
        <dbReference type="Google" id="ProtNLM"/>
    </source>
</evidence>
<proteinExistence type="predicted"/>
<evidence type="ECO:0000313" key="2">
    <source>
        <dbReference type="EMBL" id="BDS05117.1"/>
    </source>
</evidence>
<evidence type="ECO:0000256" key="1">
    <source>
        <dbReference type="SAM" id="MobiDB-lite"/>
    </source>
</evidence>
<dbReference type="KEGG" id="osu:NT6N_01570"/>
<organism evidence="2">
    <name type="scientific">Oceaniferula spumae</name>
    <dbReference type="NCBI Taxonomy" id="2979115"/>
    <lineage>
        <taxon>Bacteria</taxon>
        <taxon>Pseudomonadati</taxon>
        <taxon>Verrucomicrobiota</taxon>
        <taxon>Verrucomicrobiia</taxon>
        <taxon>Verrucomicrobiales</taxon>
        <taxon>Verrucomicrobiaceae</taxon>
        <taxon>Oceaniferula</taxon>
    </lineage>
</organism>
<gene>
    <name evidence="2" type="ORF">NT6N_01570</name>
</gene>
<dbReference type="AlphaFoldDB" id="A0AAT9FGS6"/>
<feature type="compositionally biased region" description="Basic and acidic residues" evidence="1">
    <location>
        <begin position="33"/>
        <end position="48"/>
    </location>
</feature>
<name>A0AAT9FGS6_9BACT</name>